<dbReference type="GO" id="GO:0006749">
    <property type="term" value="P:glutathione metabolic process"/>
    <property type="evidence" value="ECO:0007669"/>
    <property type="project" value="TreeGrafter"/>
</dbReference>
<dbReference type="PANTHER" id="PTHR11571:SF150">
    <property type="entry name" value="GLUTATHIONE S-TRANSFERASE"/>
    <property type="match status" value="1"/>
</dbReference>
<dbReference type="PANTHER" id="PTHR11571">
    <property type="entry name" value="GLUTATHIONE S-TRANSFERASE"/>
    <property type="match status" value="1"/>
</dbReference>
<sequence>EKVRLALAIGKIPFTDVRVPFSDWPALKPTTPYGQLPLMTIDDGEPFAQSHAMLRYAGKLATSNGCPLYPDEDYLKVEEALGFVSDIQRAWRIPVQAGIDPASLGHDPAADNSEVVKKLRTAFVDTALPKYLGQLTAKLGANAYLCGQNPTIADCELIPVLNRMCSGGVDHVPTTCLDDFGEVKEYVARFMEIEEVKRWYASQR</sequence>
<dbReference type="Pfam" id="PF13409">
    <property type="entry name" value="GST_N_2"/>
    <property type="match status" value="1"/>
</dbReference>
<dbReference type="InterPro" id="IPR050213">
    <property type="entry name" value="GST_superfamily"/>
</dbReference>
<gene>
    <name evidence="3" type="ORF">TrRE_jg1969</name>
</gene>
<dbReference type="SUPFAM" id="SSF47616">
    <property type="entry name" value="GST C-terminal domain-like"/>
    <property type="match status" value="1"/>
</dbReference>
<dbReference type="OrthoDB" id="420389at2759"/>
<evidence type="ECO:0000259" key="1">
    <source>
        <dbReference type="PROSITE" id="PS50404"/>
    </source>
</evidence>
<organism evidence="3 4">
    <name type="scientific">Triparma retinervis</name>
    <dbReference type="NCBI Taxonomy" id="2557542"/>
    <lineage>
        <taxon>Eukaryota</taxon>
        <taxon>Sar</taxon>
        <taxon>Stramenopiles</taxon>
        <taxon>Ochrophyta</taxon>
        <taxon>Bolidophyceae</taxon>
        <taxon>Parmales</taxon>
        <taxon>Triparmaceae</taxon>
        <taxon>Triparma</taxon>
    </lineage>
</organism>
<feature type="non-terminal residue" evidence="3">
    <location>
        <position position="1"/>
    </location>
</feature>
<dbReference type="SUPFAM" id="SSF52833">
    <property type="entry name" value="Thioredoxin-like"/>
    <property type="match status" value="1"/>
</dbReference>
<dbReference type="CDD" id="cd03039">
    <property type="entry name" value="GST_N_Sigma_like"/>
    <property type="match status" value="1"/>
</dbReference>
<dbReference type="Proteomes" id="UP001165082">
    <property type="component" value="Unassembled WGS sequence"/>
</dbReference>
<keyword evidence="4" id="KW-1185">Reference proteome</keyword>
<accession>A0A9W7G1H7</accession>
<dbReference type="Pfam" id="PF14497">
    <property type="entry name" value="GST_C_3"/>
    <property type="match status" value="1"/>
</dbReference>
<dbReference type="InterPro" id="IPR004046">
    <property type="entry name" value="GST_C"/>
</dbReference>
<dbReference type="AlphaFoldDB" id="A0A9W7G1H7"/>
<evidence type="ECO:0000259" key="2">
    <source>
        <dbReference type="PROSITE" id="PS50405"/>
    </source>
</evidence>
<dbReference type="InterPro" id="IPR040079">
    <property type="entry name" value="Glutathione_S-Trfase"/>
</dbReference>
<feature type="domain" description="GST C-terminal" evidence="2">
    <location>
        <begin position="70"/>
        <end position="204"/>
    </location>
</feature>
<dbReference type="SFLD" id="SFLDS00019">
    <property type="entry name" value="Glutathione_Transferase_(cytos"/>
    <property type="match status" value="1"/>
</dbReference>
<reference evidence="3" key="1">
    <citation type="submission" date="2022-07" db="EMBL/GenBank/DDBJ databases">
        <title>Genome analysis of Parmales, a sister group of diatoms, reveals the evolutionary specialization of diatoms from phago-mixotrophs to photoautotrophs.</title>
        <authorList>
            <person name="Ban H."/>
            <person name="Sato S."/>
            <person name="Yoshikawa S."/>
            <person name="Kazumasa Y."/>
            <person name="Nakamura Y."/>
            <person name="Ichinomiya M."/>
            <person name="Saitoh K."/>
            <person name="Sato N."/>
            <person name="Blanc-Mathieu R."/>
            <person name="Endo H."/>
            <person name="Kuwata A."/>
            <person name="Ogata H."/>
        </authorList>
    </citation>
    <scope>NUCLEOTIDE SEQUENCE</scope>
</reference>
<name>A0A9W7G1H7_9STRA</name>
<feature type="non-terminal residue" evidence="3">
    <location>
        <position position="204"/>
    </location>
</feature>
<dbReference type="InterPro" id="IPR036282">
    <property type="entry name" value="Glutathione-S-Trfase_C_sf"/>
</dbReference>
<dbReference type="PROSITE" id="PS50404">
    <property type="entry name" value="GST_NTER"/>
    <property type="match status" value="1"/>
</dbReference>
<dbReference type="Gene3D" id="3.40.30.10">
    <property type="entry name" value="Glutaredoxin"/>
    <property type="match status" value="1"/>
</dbReference>
<protein>
    <recommendedName>
        <fullName evidence="5">Glutathione S-transferase</fullName>
    </recommendedName>
</protein>
<dbReference type="InterPro" id="IPR036249">
    <property type="entry name" value="Thioredoxin-like_sf"/>
</dbReference>
<dbReference type="InterPro" id="IPR004045">
    <property type="entry name" value="Glutathione_S-Trfase_N"/>
</dbReference>
<feature type="domain" description="GST N-terminal" evidence="1">
    <location>
        <begin position="1"/>
        <end position="65"/>
    </location>
</feature>
<proteinExistence type="predicted"/>
<evidence type="ECO:0008006" key="5">
    <source>
        <dbReference type="Google" id="ProtNLM"/>
    </source>
</evidence>
<dbReference type="Gene3D" id="1.20.1050.10">
    <property type="match status" value="1"/>
</dbReference>
<dbReference type="EMBL" id="BRXZ01008639">
    <property type="protein sequence ID" value="GMI28949.1"/>
    <property type="molecule type" value="Genomic_DNA"/>
</dbReference>
<dbReference type="GO" id="GO:0004364">
    <property type="term" value="F:glutathione transferase activity"/>
    <property type="evidence" value="ECO:0007669"/>
    <property type="project" value="TreeGrafter"/>
</dbReference>
<comment type="caution">
    <text evidence="3">The sequence shown here is derived from an EMBL/GenBank/DDBJ whole genome shotgun (WGS) entry which is preliminary data.</text>
</comment>
<evidence type="ECO:0000313" key="4">
    <source>
        <dbReference type="Proteomes" id="UP001165082"/>
    </source>
</evidence>
<dbReference type="PROSITE" id="PS50405">
    <property type="entry name" value="GST_CTER"/>
    <property type="match status" value="1"/>
</dbReference>
<dbReference type="InterPro" id="IPR010987">
    <property type="entry name" value="Glutathione-S-Trfase_C-like"/>
</dbReference>
<evidence type="ECO:0000313" key="3">
    <source>
        <dbReference type="EMBL" id="GMI28949.1"/>
    </source>
</evidence>